<dbReference type="PANTHER" id="PTHR28626:SF3">
    <property type="entry name" value="SRR1-LIKE PROTEIN"/>
    <property type="match status" value="1"/>
</dbReference>
<dbReference type="Pfam" id="PF07985">
    <property type="entry name" value="SRR1"/>
    <property type="match status" value="1"/>
</dbReference>
<evidence type="ECO:0000259" key="3">
    <source>
        <dbReference type="Pfam" id="PF07985"/>
    </source>
</evidence>
<accession>A0AAV1I9Y5</accession>
<feature type="compositionally biased region" description="Low complexity" evidence="2">
    <location>
        <begin position="17"/>
        <end position="26"/>
    </location>
</feature>
<comment type="similarity">
    <text evidence="1">Belongs to the SRR1 family.</text>
</comment>
<dbReference type="PANTHER" id="PTHR28626">
    <property type="entry name" value="SRR1-LIKE PROTEIN"/>
    <property type="match status" value="1"/>
</dbReference>
<keyword evidence="5" id="KW-1185">Reference proteome</keyword>
<gene>
    <name evidence="4" type="ORF">CVIRNUC_006300</name>
</gene>
<feature type="domain" description="SRR1-like" evidence="3">
    <location>
        <begin position="106"/>
        <end position="276"/>
    </location>
</feature>
<proteinExistence type="inferred from homology"/>
<dbReference type="InterPro" id="IPR012942">
    <property type="entry name" value="SRR1-like"/>
</dbReference>
<evidence type="ECO:0000256" key="2">
    <source>
        <dbReference type="SAM" id="MobiDB-lite"/>
    </source>
</evidence>
<dbReference type="InterPro" id="IPR040044">
    <property type="entry name" value="SRR1L"/>
</dbReference>
<name>A0AAV1I9Y5_9CHLO</name>
<dbReference type="EMBL" id="CAUYUE010000008">
    <property type="protein sequence ID" value="CAK0783105.1"/>
    <property type="molecule type" value="Genomic_DNA"/>
</dbReference>
<dbReference type="GO" id="GO:0005737">
    <property type="term" value="C:cytoplasm"/>
    <property type="evidence" value="ECO:0007669"/>
    <property type="project" value="TreeGrafter"/>
</dbReference>
<evidence type="ECO:0000313" key="5">
    <source>
        <dbReference type="Proteomes" id="UP001314263"/>
    </source>
</evidence>
<organism evidence="4 5">
    <name type="scientific">Coccomyxa viridis</name>
    <dbReference type="NCBI Taxonomy" id="1274662"/>
    <lineage>
        <taxon>Eukaryota</taxon>
        <taxon>Viridiplantae</taxon>
        <taxon>Chlorophyta</taxon>
        <taxon>core chlorophytes</taxon>
        <taxon>Trebouxiophyceae</taxon>
        <taxon>Trebouxiophyceae incertae sedis</taxon>
        <taxon>Coccomyxaceae</taxon>
        <taxon>Coccomyxa</taxon>
    </lineage>
</organism>
<sequence>MANDEWTIVRGKRRSQSRVSRCQSTRDTGREALGPSQERLTSQEVAERAKKQQETNVSLQKEIRCSDFFRRFQAVFRSMQECLEQPEETQQQHSVTAGATTTALWEWSEVTQMVVYGLGSPSMSVPSRYQLAFALLVAEQLPGLMGPVEAYDPVFNDIDRALLHSVKVKVLTQNEHGQRVATAPTLFYLPHCEASLCCNILEANAACLERVAILGNSFKLYHDRYSATNSSLRQEKLSQQGAILRLAEDNTMVEAAIDHADFKHVPQEPFSDMAMHLFAGPSRLGAG</sequence>
<feature type="region of interest" description="Disordered" evidence="2">
    <location>
        <begin position="1"/>
        <end position="43"/>
    </location>
</feature>
<evidence type="ECO:0000313" key="4">
    <source>
        <dbReference type="EMBL" id="CAK0783105.1"/>
    </source>
</evidence>
<comment type="caution">
    <text evidence="4">The sequence shown here is derived from an EMBL/GenBank/DDBJ whole genome shotgun (WGS) entry which is preliminary data.</text>
</comment>
<reference evidence="4 5" key="1">
    <citation type="submission" date="2023-10" db="EMBL/GenBank/DDBJ databases">
        <authorList>
            <person name="Maclean D."/>
            <person name="Macfadyen A."/>
        </authorList>
    </citation>
    <scope>NUCLEOTIDE SEQUENCE [LARGE SCALE GENOMIC DNA]</scope>
</reference>
<dbReference type="Proteomes" id="UP001314263">
    <property type="component" value="Unassembled WGS sequence"/>
</dbReference>
<dbReference type="GO" id="GO:0005634">
    <property type="term" value="C:nucleus"/>
    <property type="evidence" value="ECO:0007669"/>
    <property type="project" value="TreeGrafter"/>
</dbReference>
<dbReference type="AlphaFoldDB" id="A0AAV1I9Y5"/>
<protein>
    <recommendedName>
        <fullName evidence="3">SRR1-like domain-containing protein</fullName>
    </recommendedName>
</protein>
<evidence type="ECO:0000256" key="1">
    <source>
        <dbReference type="ARBA" id="ARBA00009856"/>
    </source>
</evidence>